<dbReference type="Proteomes" id="UP000636010">
    <property type="component" value="Unassembled WGS sequence"/>
</dbReference>
<accession>A0ABQ1MS39</accession>
<evidence type="ECO:0000313" key="1">
    <source>
        <dbReference type="EMBL" id="GGC45724.1"/>
    </source>
</evidence>
<dbReference type="EMBL" id="BMEC01000011">
    <property type="protein sequence ID" value="GGC45724.1"/>
    <property type="molecule type" value="Genomic_DNA"/>
</dbReference>
<keyword evidence="2" id="KW-1185">Reference proteome</keyword>
<gene>
    <name evidence="1" type="ORF">GCM10011506_34170</name>
</gene>
<organism evidence="1 2">
    <name type="scientific">Marivirga lumbricoides</name>
    <dbReference type="NCBI Taxonomy" id="1046115"/>
    <lineage>
        <taxon>Bacteria</taxon>
        <taxon>Pseudomonadati</taxon>
        <taxon>Bacteroidota</taxon>
        <taxon>Cytophagia</taxon>
        <taxon>Cytophagales</taxon>
        <taxon>Marivirgaceae</taxon>
        <taxon>Marivirga</taxon>
    </lineage>
</organism>
<protein>
    <recommendedName>
        <fullName evidence="3">DKNYY family protein</fullName>
    </recommendedName>
</protein>
<dbReference type="RefSeq" id="WP_188465802.1">
    <property type="nucleotide sequence ID" value="NZ_BAABHU010000011.1"/>
</dbReference>
<sequence>MKLLSPNSGIFEAENIYQSCLVTHAYLENGTEKTYYFMFEYIPELNLFSTYLTQGKWTYYNGEIFNAETKNVIDFGKESTFQNYTYVEGQLVNCEKLSPVGKLKLNKTTEHLYLVHQGEYDCYFYSTASNSSFPFKCHYLLLDNGRMDIPVYRVLEKDEFYYFQLTPKHLICWKQTDSIDNYFSIDDAWQDLSVAYRKHKISQITA</sequence>
<comment type="caution">
    <text evidence="1">The sequence shown here is derived from an EMBL/GenBank/DDBJ whole genome shotgun (WGS) entry which is preliminary data.</text>
</comment>
<evidence type="ECO:0000313" key="2">
    <source>
        <dbReference type="Proteomes" id="UP000636010"/>
    </source>
</evidence>
<proteinExistence type="predicted"/>
<name>A0ABQ1MS39_9BACT</name>
<evidence type="ECO:0008006" key="3">
    <source>
        <dbReference type="Google" id="ProtNLM"/>
    </source>
</evidence>
<reference evidence="2" key="1">
    <citation type="journal article" date="2019" name="Int. J. Syst. Evol. Microbiol.">
        <title>The Global Catalogue of Microorganisms (GCM) 10K type strain sequencing project: providing services to taxonomists for standard genome sequencing and annotation.</title>
        <authorList>
            <consortium name="The Broad Institute Genomics Platform"/>
            <consortium name="The Broad Institute Genome Sequencing Center for Infectious Disease"/>
            <person name="Wu L."/>
            <person name="Ma J."/>
        </authorList>
    </citation>
    <scope>NUCLEOTIDE SEQUENCE [LARGE SCALE GENOMIC DNA]</scope>
    <source>
        <strain evidence="2">CGMCC 1.10832</strain>
    </source>
</reference>